<dbReference type="Pfam" id="PF15419">
    <property type="entry name" value="LNP1"/>
    <property type="match status" value="1"/>
</dbReference>
<dbReference type="AlphaFoldDB" id="A6IQN7"/>
<reference evidence="3" key="1">
    <citation type="submission" date="2005-09" db="EMBL/GenBank/DDBJ databases">
        <authorList>
            <person name="Mural R.J."/>
            <person name="Li P.W."/>
            <person name="Adams M.D."/>
            <person name="Amanatides P.G."/>
            <person name="Baden-Tillson H."/>
            <person name="Barnstead M."/>
            <person name="Chin S.H."/>
            <person name="Dew I."/>
            <person name="Evans C.A."/>
            <person name="Ferriera S."/>
            <person name="Flanigan M."/>
            <person name="Fosler C."/>
            <person name="Glodek A."/>
            <person name="Gu Z."/>
            <person name="Holt R.A."/>
            <person name="Jennings D."/>
            <person name="Kraft C.L."/>
            <person name="Lu F."/>
            <person name="Nguyen T."/>
            <person name="Nusskern D.R."/>
            <person name="Pfannkoch C.M."/>
            <person name="Sitter C."/>
            <person name="Sutton G.G."/>
            <person name="Venter J.C."/>
            <person name="Wang Z."/>
            <person name="Woodage T."/>
            <person name="Zheng X.H."/>
            <person name="Zhong F."/>
        </authorList>
    </citation>
    <scope>NUCLEOTIDE SEQUENCE [LARGE SCALE GENOMIC DNA]</scope>
    <source>
        <strain>BN</strain>
        <strain evidence="3">Sprague-Dawley</strain>
    </source>
</reference>
<evidence type="ECO:0000313" key="2">
    <source>
        <dbReference type="EMBL" id="EDM11040.1"/>
    </source>
</evidence>
<accession>A6IQN7</accession>
<dbReference type="PANTHER" id="PTHR35667:SF1">
    <property type="entry name" value="LEUKEMIA NUP98 FUSION PARTNER 1"/>
    <property type="match status" value="1"/>
</dbReference>
<dbReference type="EMBL" id="CH473967">
    <property type="protein sequence ID" value="EDM11040.1"/>
    <property type="molecule type" value="Genomic_DNA"/>
</dbReference>
<evidence type="ECO:0000313" key="3">
    <source>
        <dbReference type="Proteomes" id="UP000234681"/>
    </source>
</evidence>
<protein>
    <submittedName>
        <fullName evidence="2">RCG52978</fullName>
    </submittedName>
</protein>
<feature type="compositionally biased region" description="Basic and acidic residues" evidence="1">
    <location>
        <begin position="8"/>
        <end position="23"/>
    </location>
</feature>
<feature type="region of interest" description="Disordered" evidence="1">
    <location>
        <begin position="1"/>
        <end position="23"/>
    </location>
</feature>
<dbReference type="PANTHER" id="PTHR35667">
    <property type="entry name" value="LEUKEMIA NUP98 FUSION PARTNER 1"/>
    <property type="match status" value="1"/>
</dbReference>
<name>A6IQN7_RAT</name>
<gene>
    <name evidence="2" type="ORF">rCG_52978</name>
</gene>
<evidence type="ECO:0000256" key="1">
    <source>
        <dbReference type="SAM" id="MobiDB-lite"/>
    </source>
</evidence>
<proteinExistence type="predicted"/>
<dbReference type="Proteomes" id="UP000234681">
    <property type="component" value="Chromosome 11"/>
</dbReference>
<organism evidence="2 3">
    <name type="scientific">Rattus norvegicus</name>
    <name type="common">Rat</name>
    <dbReference type="NCBI Taxonomy" id="10116"/>
    <lineage>
        <taxon>Eukaryota</taxon>
        <taxon>Metazoa</taxon>
        <taxon>Chordata</taxon>
        <taxon>Craniata</taxon>
        <taxon>Vertebrata</taxon>
        <taxon>Euteleostomi</taxon>
        <taxon>Mammalia</taxon>
        <taxon>Eutheria</taxon>
        <taxon>Euarchontoglires</taxon>
        <taxon>Glires</taxon>
        <taxon>Rodentia</taxon>
        <taxon>Myomorpha</taxon>
        <taxon>Muroidea</taxon>
        <taxon>Muridae</taxon>
        <taxon>Murinae</taxon>
        <taxon>Rattus</taxon>
    </lineage>
</organism>
<sequence length="68" mass="7762">MSSFWGHSWRDKDERGLRDHHRLQEASYRKASLPCPTHQKRASDPITDDCWEVNSGPLPGKVVSALNC</sequence>
<dbReference type="InterPro" id="IPR029280">
    <property type="entry name" value="LNP1"/>
</dbReference>